<keyword evidence="5 7" id="KW-1133">Transmembrane helix</keyword>
<dbReference type="PANTHER" id="PTHR33508">
    <property type="entry name" value="UPF0056 MEMBRANE PROTEIN YHCE"/>
    <property type="match status" value="1"/>
</dbReference>
<dbReference type="RefSeq" id="WP_176063664.1">
    <property type="nucleotide sequence ID" value="NZ_BJTG01000002.1"/>
</dbReference>
<comment type="subcellular location">
    <subcellularLocation>
        <location evidence="1 7">Cell membrane</location>
        <topology evidence="1 7">Multi-pass membrane protein</topology>
    </subcellularLocation>
</comment>
<proteinExistence type="inferred from homology"/>
<evidence type="ECO:0000256" key="6">
    <source>
        <dbReference type="ARBA" id="ARBA00023136"/>
    </source>
</evidence>
<keyword evidence="9" id="KW-1185">Reference proteome</keyword>
<accession>A0A7I9VIY6</accession>
<evidence type="ECO:0000256" key="1">
    <source>
        <dbReference type="ARBA" id="ARBA00004651"/>
    </source>
</evidence>
<dbReference type="Pfam" id="PF01914">
    <property type="entry name" value="MarC"/>
    <property type="match status" value="1"/>
</dbReference>
<evidence type="ECO:0000256" key="4">
    <source>
        <dbReference type="ARBA" id="ARBA00022692"/>
    </source>
</evidence>
<feature type="transmembrane region" description="Helical" evidence="7">
    <location>
        <begin position="146"/>
        <end position="168"/>
    </location>
</feature>
<dbReference type="NCBIfam" id="TIGR00427">
    <property type="entry name" value="NAAT family transporter"/>
    <property type="match status" value="1"/>
</dbReference>
<evidence type="ECO:0000256" key="3">
    <source>
        <dbReference type="ARBA" id="ARBA00022475"/>
    </source>
</evidence>
<dbReference type="AlphaFoldDB" id="A0A7I9VIY6"/>
<comment type="similarity">
    <text evidence="2 7">Belongs to the UPF0056 (MarC) family.</text>
</comment>
<dbReference type="Proteomes" id="UP000503640">
    <property type="component" value="Unassembled WGS sequence"/>
</dbReference>
<feature type="transmembrane region" description="Helical" evidence="7">
    <location>
        <begin position="76"/>
        <end position="95"/>
    </location>
</feature>
<gene>
    <name evidence="8" type="ORF">AMYX_10540</name>
</gene>
<evidence type="ECO:0000256" key="5">
    <source>
        <dbReference type="ARBA" id="ARBA00022989"/>
    </source>
</evidence>
<dbReference type="InterPro" id="IPR002771">
    <property type="entry name" value="Multi_antbiot-R_MarC"/>
</dbReference>
<keyword evidence="3" id="KW-1003">Cell membrane</keyword>
<name>A0A7I9VIY6_9BACT</name>
<sequence>MTRELFTFAFVCLSAVFVVVDPFAAVPFFLAMTAGDDAASKRETARRAAFAAGAVLAGFALTGAVVFRVLGISLGAFKIAGGVLLLIMAVDMLRTRPSEARITAGEVESGVSKDDVAIVPLAMPLLAGPGSIATVVVLMGRARSAHAWHALAVLAAIAITAFAAYLIMRGAVQVDRVLGRTGLNILERASGLLLAAIAIQFMIDGVGESLPGLLQRV</sequence>
<evidence type="ECO:0000313" key="9">
    <source>
        <dbReference type="Proteomes" id="UP000503640"/>
    </source>
</evidence>
<feature type="transmembrane region" description="Helical" evidence="7">
    <location>
        <begin position="50"/>
        <end position="70"/>
    </location>
</feature>
<feature type="transmembrane region" description="Helical" evidence="7">
    <location>
        <begin position="116"/>
        <end position="140"/>
    </location>
</feature>
<evidence type="ECO:0000256" key="2">
    <source>
        <dbReference type="ARBA" id="ARBA00009784"/>
    </source>
</evidence>
<reference evidence="9" key="1">
    <citation type="journal article" date="2020" name="Appl. Environ. Microbiol.">
        <title>Diazotrophic Anaeromyxobacter Isolates from Soils.</title>
        <authorList>
            <person name="Masuda Y."/>
            <person name="Yamanaka H."/>
            <person name="Xu Z.X."/>
            <person name="Shiratori Y."/>
            <person name="Aono T."/>
            <person name="Amachi S."/>
            <person name="Senoo K."/>
            <person name="Itoh H."/>
        </authorList>
    </citation>
    <scope>NUCLEOTIDE SEQUENCE [LARGE SCALE GENOMIC DNA]</scope>
    <source>
        <strain evidence="9">R267</strain>
    </source>
</reference>
<comment type="caution">
    <text evidence="8">The sequence shown here is derived from an EMBL/GenBank/DDBJ whole genome shotgun (WGS) entry which is preliminary data.</text>
</comment>
<dbReference type="EMBL" id="BJTG01000002">
    <property type="protein sequence ID" value="GEJ56313.1"/>
    <property type="molecule type" value="Genomic_DNA"/>
</dbReference>
<feature type="transmembrane region" description="Helical" evidence="7">
    <location>
        <begin position="6"/>
        <end position="30"/>
    </location>
</feature>
<keyword evidence="4 7" id="KW-0812">Transmembrane</keyword>
<evidence type="ECO:0000256" key="7">
    <source>
        <dbReference type="RuleBase" id="RU362048"/>
    </source>
</evidence>
<evidence type="ECO:0000313" key="8">
    <source>
        <dbReference type="EMBL" id="GEJ56313.1"/>
    </source>
</evidence>
<organism evidence="8 9">
    <name type="scientific">Anaeromyxobacter diazotrophicus</name>
    <dbReference type="NCBI Taxonomy" id="2590199"/>
    <lineage>
        <taxon>Bacteria</taxon>
        <taxon>Pseudomonadati</taxon>
        <taxon>Myxococcota</taxon>
        <taxon>Myxococcia</taxon>
        <taxon>Myxococcales</taxon>
        <taxon>Cystobacterineae</taxon>
        <taxon>Anaeromyxobacteraceae</taxon>
        <taxon>Anaeromyxobacter</taxon>
    </lineage>
</organism>
<feature type="transmembrane region" description="Helical" evidence="7">
    <location>
        <begin position="189"/>
        <end position="207"/>
    </location>
</feature>
<dbReference type="GO" id="GO:0005886">
    <property type="term" value="C:plasma membrane"/>
    <property type="evidence" value="ECO:0007669"/>
    <property type="project" value="UniProtKB-SubCell"/>
</dbReference>
<protein>
    <recommendedName>
        <fullName evidence="7">UPF0056 membrane protein</fullName>
    </recommendedName>
</protein>
<keyword evidence="6 7" id="KW-0472">Membrane</keyword>
<dbReference type="PANTHER" id="PTHR33508:SF1">
    <property type="entry name" value="UPF0056 MEMBRANE PROTEIN YHCE"/>
    <property type="match status" value="1"/>
</dbReference>